<sequence length="888" mass="102582">MKIIKPLRLSFLFRPYRFQKKNYLSLVAVLYFDFKNYSLLTEQSLWNFFSSELQPKFAAELLDMGMPKSSPELLVYGYAYGKYAQNNISSVSISGLNIKKSLMIFGDREWDGDQITQPKPFEKIAISKFNSFGGRGFEYNPLGKGFYKNNEILNNFLPNVESINNIIHYRSDKPEPAGFTSIPIEYPERNKLMGTYDEKWRQEYFPGLANDIDWSYFNQAPSDQRLNSLTSGDKFKFINLNPDIKELEIEVPDLKVKAFLSRENIESNDFNFSRNFELKLNSIWMFPHDIKGYLIYQNSIEVIEDDDSEFTHALLCVESASEPMDIEYYLHVAKTRSGKDAVPLNVLNDKQLVSSIFLGKPEIIPVSSLIRNKIKRIKREEESLVKTMSDKGLSPRNPEENLKLIDDNFNSSGLDSFHTSNKVKENFLDKELDYISEKASNNSLTLDDILENEEPVKLNFRTILEQKRLEKKLNAEIDENLTKLAKKIGVDKETLKPKKLFEINDFNMLDNESELTSYKAVGDFDVSLDDRQMLSISKAKEFVSNKLKKSPTNISPTDIKNFSMIKCTFLEALENNTLRTSLVENETVVNFKLERDLLIHTTFNSVIFEKCNFSGTLFHYTKFSHCKFIDCTFDNCSLNEFTFDNCDLQNSSFNNLNTNNNINFVKNKFKTCEFKFWSTNRLILRENHFSHCKFELLIATRWLQKNNVFSDSSFIRVSFAKGQIRGVKFDNCFADSLGFLYMTFISNLHIDNCKFEKICISPNSVVNVMALYNSKIMHSGFRKTTINSFTSFDSDLIENDFGLIQARGAKFNKTSFKSSLFDRANLSNSVIEQCDFAHTNLKGAILEDVFLDKVSFFSAELCMVKTSQNLVQKDCLFTRANFIPRYGD</sequence>
<evidence type="ECO:0000313" key="3">
    <source>
        <dbReference type="Proteomes" id="UP000007472"/>
    </source>
</evidence>
<dbReference type="InterPro" id="IPR052949">
    <property type="entry name" value="PA_immunity-related"/>
</dbReference>
<dbReference type="AlphaFoldDB" id="A0A654KGV5"/>
<evidence type="ECO:0000313" key="2">
    <source>
        <dbReference type="EMBL" id="ADU91667.1"/>
    </source>
</evidence>
<evidence type="ECO:0000259" key="1">
    <source>
        <dbReference type="Pfam" id="PF09937"/>
    </source>
</evidence>
<dbReference type="SUPFAM" id="SSF141571">
    <property type="entry name" value="Pentapeptide repeat-like"/>
    <property type="match status" value="2"/>
</dbReference>
<feature type="domain" description="DUF2169" evidence="1">
    <location>
        <begin position="21"/>
        <end position="296"/>
    </location>
</feature>
<dbReference type="Pfam" id="PF09937">
    <property type="entry name" value="DUF2169"/>
    <property type="match status" value="1"/>
</dbReference>
<name>A0A654KGV5_TAYEM</name>
<dbReference type="PANTHER" id="PTHR42999:SF1">
    <property type="entry name" value="PENTAPEPTIDE REPEAT-CONTAINING PROTEIN"/>
    <property type="match status" value="1"/>
</dbReference>
<dbReference type="Pfam" id="PF00805">
    <property type="entry name" value="Pentapeptide"/>
    <property type="match status" value="1"/>
</dbReference>
<dbReference type="Proteomes" id="UP000007472">
    <property type="component" value="Chromosome"/>
</dbReference>
<dbReference type="Gene3D" id="2.160.20.80">
    <property type="entry name" value="E3 ubiquitin-protein ligase SopA"/>
    <property type="match status" value="2"/>
</dbReference>
<organism evidence="2 3">
    <name type="scientific">Taylorella equigenitalis (strain MCE9)</name>
    <dbReference type="NCBI Taxonomy" id="937774"/>
    <lineage>
        <taxon>Bacteria</taxon>
        <taxon>Pseudomonadati</taxon>
        <taxon>Pseudomonadota</taxon>
        <taxon>Betaproteobacteria</taxon>
        <taxon>Burkholderiales</taxon>
        <taxon>Alcaligenaceae</taxon>
        <taxon>Taylorella</taxon>
    </lineage>
</organism>
<dbReference type="KEGG" id="teq:TEQUI_0729"/>
<accession>A0A654KGV5</accession>
<dbReference type="PANTHER" id="PTHR42999">
    <property type="entry name" value="ANTIBIOTIC RESISTANCE PROTEIN MCBG"/>
    <property type="match status" value="1"/>
</dbReference>
<dbReference type="InterPro" id="IPR018683">
    <property type="entry name" value="DUF2169"/>
</dbReference>
<dbReference type="InterPro" id="IPR001646">
    <property type="entry name" value="5peptide_repeat"/>
</dbReference>
<proteinExistence type="predicted"/>
<protein>
    <recommendedName>
        <fullName evidence="1">DUF2169 domain-containing protein</fullName>
    </recommendedName>
</protein>
<dbReference type="EMBL" id="CP002456">
    <property type="protein sequence ID" value="ADU91667.1"/>
    <property type="molecule type" value="Genomic_DNA"/>
</dbReference>
<gene>
    <name evidence="2" type="ordered locus">TEQUI_0729</name>
</gene>
<reference evidence="2 3" key="1">
    <citation type="journal article" date="2011" name="J. Bacteriol.">
        <title>Genome sequence of Taylorella equigenitalis MCE9, the causative agent of contagious equine metritis.</title>
        <authorList>
            <person name="Hebert L."/>
            <person name="Moumen B."/>
            <person name="Duquesne F."/>
            <person name="Breuil M.F."/>
            <person name="Laugier C."/>
            <person name="Batto J.M."/>
            <person name="Renault P."/>
            <person name="Petry S."/>
        </authorList>
    </citation>
    <scope>NUCLEOTIDE SEQUENCE [LARGE SCALE GENOMIC DNA]</scope>
    <source>
        <strain evidence="2 3">MCE9</strain>
    </source>
</reference>